<accession>A0A7S7NMC9</accession>
<dbReference type="InterPro" id="IPR028994">
    <property type="entry name" value="Integrin_alpha_N"/>
</dbReference>
<protein>
    <submittedName>
        <fullName evidence="1">Uncharacterized protein</fullName>
    </submittedName>
</protein>
<dbReference type="SUPFAM" id="SSF69318">
    <property type="entry name" value="Integrin alpha N-terminal domain"/>
    <property type="match status" value="1"/>
</dbReference>
<keyword evidence="2" id="KW-1185">Reference proteome</keyword>
<name>A0A7S7NMC9_PALFE</name>
<dbReference type="RefSeq" id="WP_194447893.1">
    <property type="nucleotide sequence ID" value="NZ_CP063849.1"/>
</dbReference>
<evidence type="ECO:0000313" key="2">
    <source>
        <dbReference type="Proteomes" id="UP000593892"/>
    </source>
</evidence>
<dbReference type="PANTHER" id="PTHR43118:SF1">
    <property type="entry name" value="RHAMNOGALACTURONAN LYASE (EUROFUNG)"/>
    <property type="match status" value="1"/>
</dbReference>
<dbReference type="KEGG" id="pfer:IRI77_25900"/>
<reference evidence="1 2" key="1">
    <citation type="submission" date="2020-10" db="EMBL/GenBank/DDBJ databases">
        <title>Complete genome sequence of Paludibaculum fermentans P105T, a facultatively anaerobic acidobacterium capable of dissimilatory Fe(III) reduction.</title>
        <authorList>
            <person name="Dedysh S.N."/>
            <person name="Beletsky A.V."/>
            <person name="Kulichevskaya I.S."/>
            <person name="Mardanov A.V."/>
            <person name="Ravin N.V."/>
        </authorList>
    </citation>
    <scope>NUCLEOTIDE SEQUENCE [LARGE SCALE GENOMIC DNA]</scope>
    <source>
        <strain evidence="1 2">P105</strain>
    </source>
</reference>
<organism evidence="1 2">
    <name type="scientific">Paludibaculum fermentans</name>
    <dbReference type="NCBI Taxonomy" id="1473598"/>
    <lineage>
        <taxon>Bacteria</taxon>
        <taxon>Pseudomonadati</taxon>
        <taxon>Acidobacteriota</taxon>
        <taxon>Terriglobia</taxon>
        <taxon>Bryobacterales</taxon>
        <taxon>Bryobacteraceae</taxon>
        <taxon>Paludibaculum</taxon>
    </lineage>
</organism>
<dbReference type="PANTHER" id="PTHR43118">
    <property type="entry name" value="RHAMNOGALACTURONAN LYASE (EUROFUNG)"/>
    <property type="match status" value="1"/>
</dbReference>
<dbReference type="EMBL" id="CP063849">
    <property type="protein sequence ID" value="QOY86224.1"/>
    <property type="molecule type" value="Genomic_DNA"/>
</dbReference>
<dbReference type="AlphaFoldDB" id="A0A7S7NMC9"/>
<sequence length="676" mass="76316">MRTPALLALCLPLLAGDLIRDDFSRFPPGWLSQPVGQLNAAIQEYHYLPHRGVPLEPWFNPIVHQDAWIASDENGKSYVEQQGLTDRPAWFNAMLVTGEPEWKNYTVEARVKPLSFGDVAGIVFRYHTNRHYYVFGLRDGDKAVLRLRLPLDEKLRTAAWRDLGTFKFSYEVRRYYTLKVENQGPRMRAYIDGQLVLEADDTEILSGKAGITANRPARFTDFAVTAADAQIQAIRAQIDKRNQELATLQASNPKPVLWKKISTPAFGAGRNIRLGDLDGDGKTDILIGQNIPRVRGDAFDHLSCLTAITLEGKVLWQQGRPDPRNGLLTNDTPFQIHDVDGDGRSEVVLVRDFQLQILDGRTGQQKRSVWMPRMGDDMKERPYELNSGDSIAFLNLSGHKEPREILVKDRYAHFWIYDNELKLLWSGDGQTGHYPYAFDADGDGKEEFMLGYSLWSHDGRKLWSRDSELKDHADGIAIGNFSGDPKAQPMVYACGSDEGFILFDREGRIVKHLLIGHAQSPSVAKYRQDVPGLQLMTINYWRNPGIITLFDAQGNILAQEEPIHSGSPLLPVNWRGDGQELALLSGNVREGGLIDGQLRRAVMFPDDGHPDLASMVADLTGDARDEIMLWDQSGIWIYTQDRPFSGTRLYAPKRNPDFNESNYRTTVSLPGWKDVR</sequence>
<dbReference type="InterPro" id="IPR034641">
    <property type="entry name" value="RGL11"/>
</dbReference>
<evidence type="ECO:0000313" key="1">
    <source>
        <dbReference type="EMBL" id="QOY86224.1"/>
    </source>
</evidence>
<dbReference type="Gene3D" id="2.60.120.560">
    <property type="entry name" value="Exo-inulinase, domain 1"/>
    <property type="match status" value="1"/>
</dbReference>
<dbReference type="Proteomes" id="UP000593892">
    <property type="component" value="Chromosome"/>
</dbReference>
<proteinExistence type="predicted"/>
<gene>
    <name evidence="1" type="ORF">IRI77_25900</name>
</gene>